<evidence type="ECO:0000313" key="4">
    <source>
        <dbReference type="Proteomes" id="UP000467700"/>
    </source>
</evidence>
<evidence type="ECO:0000256" key="1">
    <source>
        <dbReference type="ARBA" id="ARBA00022737"/>
    </source>
</evidence>
<proteinExistence type="predicted"/>
<reference evidence="3 4" key="1">
    <citation type="submission" date="2020-01" db="EMBL/GenBank/DDBJ databases">
        <authorList>
            <person name="Gupta K D."/>
        </authorList>
    </citation>
    <scope>NUCLEOTIDE SEQUENCE [LARGE SCALE GENOMIC DNA]</scope>
</reference>
<dbReference type="InterPro" id="IPR027417">
    <property type="entry name" value="P-loop_NTPase"/>
</dbReference>
<dbReference type="Proteomes" id="UP000467700">
    <property type="component" value="Unassembled WGS sequence"/>
</dbReference>
<dbReference type="PANTHER" id="PTHR10039">
    <property type="entry name" value="AMELOGENIN"/>
    <property type="match status" value="1"/>
</dbReference>
<dbReference type="InterPro" id="IPR056884">
    <property type="entry name" value="NPHP3-like_N"/>
</dbReference>
<organism evidence="3 4">
    <name type="scientific">Cyclocybe aegerita</name>
    <name type="common">Black poplar mushroom</name>
    <name type="synonym">Agrocybe aegerita</name>
    <dbReference type="NCBI Taxonomy" id="1973307"/>
    <lineage>
        <taxon>Eukaryota</taxon>
        <taxon>Fungi</taxon>
        <taxon>Dikarya</taxon>
        <taxon>Basidiomycota</taxon>
        <taxon>Agaricomycotina</taxon>
        <taxon>Agaricomycetes</taxon>
        <taxon>Agaricomycetidae</taxon>
        <taxon>Agaricales</taxon>
        <taxon>Agaricineae</taxon>
        <taxon>Bolbitiaceae</taxon>
        <taxon>Cyclocybe</taxon>
    </lineage>
</organism>
<feature type="domain" description="NACHT" evidence="2">
    <location>
        <begin position="149"/>
        <end position="297"/>
    </location>
</feature>
<dbReference type="InterPro" id="IPR007111">
    <property type="entry name" value="NACHT_NTPase"/>
</dbReference>
<keyword evidence="4" id="KW-1185">Reference proteome</keyword>
<comment type="caution">
    <text evidence="3">The sequence shown here is derived from an EMBL/GenBank/DDBJ whole genome shotgun (WGS) entry which is preliminary data.</text>
</comment>
<dbReference type="OrthoDB" id="163438at2759"/>
<gene>
    <name evidence="3" type="ORF">AAE3_LOCUS1599</name>
</gene>
<evidence type="ECO:0000313" key="3">
    <source>
        <dbReference type="EMBL" id="CAA7259388.1"/>
    </source>
</evidence>
<accession>A0A8S0WV40</accession>
<name>A0A8S0WV40_CYCAE</name>
<dbReference type="PROSITE" id="PS50837">
    <property type="entry name" value="NACHT"/>
    <property type="match status" value="1"/>
</dbReference>
<protein>
    <recommendedName>
        <fullName evidence="2">NACHT domain-containing protein</fullName>
    </recommendedName>
</protein>
<dbReference type="SUPFAM" id="SSF52540">
    <property type="entry name" value="P-loop containing nucleoside triphosphate hydrolases"/>
    <property type="match status" value="1"/>
</dbReference>
<evidence type="ECO:0000259" key="2">
    <source>
        <dbReference type="PROSITE" id="PS50837"/>
    </source>
</evidence>
<sequence length="564" mass="63231">MTLIASRNATRLQTPRRLPPRFVQRPSNPTLTRGLLLFSRPASLLKANTSTPSVSSSMNTDVVATPQLAMFGNASNTTLTGCSLIQVYNAGDRTWSRHQIITTIFKDHIASNASHDSNERADPPQCHPGTRMATIDRLKDWVTREGSTSVLWLFGTAGAGKTAIARSLARLLKGLDLLAASFFFFRTSPKRNSAELFISTIAYQLAINTPEIQPYILDVLDRDPSIFQKSTESQFQSLIINPISQLPSTAHPRTFSFIIDGLDECLDRAEQDTIINVICNALQPAIRHIKFLIISRPEHHIECAFEKLASSSCFQRIDLVRDFNASGDLRKFILDKFRDIKRTHPSRGAIDESWPSESTVDTLVRNADFSNFLYARVVMDFMEATYDSPQERLKVILGLQPTGAENPYHRLDEVYRYILSSVRADIGPILKMLAIAIVAAKAEMLVYHKPYNTQDLLQSAPFLEIVLGIVPGTIQAWLVDLRSLIILQNYEDETHSALSPEIQFMHRSLMEFLLDPSRSQGYCLNQTQAFLDIASGCLNALSVENVQAVLSRLNWYPLIFVLAD</sequence>
<dbReference type="AlphaFoldDB" id="A0A8S0WV40"/>
<keyword evidence="1" id="KW-0677">Repeat</keyword>
<dbReference type="Pfam" id="PF24883">
    <property type="entry name" value="NPHP3_N"/>
    <property type="match status" value="1"/>
</dbReference>
<dbReference type="EMBL" id="CACVBS010000024">
    <property type="protein sequence ID" value="CAA7259388.1"/>
    <property type="molecule type" value="Genomic_DNA"/>
</dbReference>
<dbReference type="Gene3D" id="3.40.50.300">
    <property type="entry name" value="P-loop containing nucleotide triphosphate hydrolases"/>
    <property type="match status" value="1"/>
</dbReference>
<dbReference type="PANTHER" id="PTHR10039:SF14">
    <property type="entry name" value="NACHT DOMAIN-CONTAINING PROTEIN"/>
    <property type="match status" value="1"/>
</dbReference>